<organism evidence="1 2">
    <name type="scientific">Ramlibacter tataouinensis (strain ATCC BAA-407 / DSM 14655 / LMG 21543 / TTB310)</name>
    <dbReference type="NCBI Taxonomy" id="365046"/>
    <lineage>
        <taxon>Bacteria</taxon>
        <taxon>Pseudomonadati</taxon>
        <taxon>Pseudomonadota</taxon>
        <taxon>Betaproteobacteria</taxon>
        <taxon>Burkholderiales</taxon>
        <taxon>Comamonadaceae</taxon>
        <taxon>Ramlibacter</taxon>
    </lineage>
</organism>
<dbReference type="InterPro" id="IPR052567">
    <property type="entry name" value="OP_Dioxygenase"/>
</dbReference>
<dbReference type="NCBIfam" id="TIGR03276">
    <property type="entry name" value="Phn-HD"/>
    <property type="match status" value="1"/>
</dbReference>
<dbReference type="Proteomes" id="UP000008385">
    <property type="component" value="Chromosome"/>
</dbReference>
<dbReference type="PANTHER" id="PTHR40202">
    <property type="match status" value="1"/>
</dbReference>
<dbReference type="PATRIC" id="fig|365046.3.peg.2306"/>
<dbReference type="SUPFAM" id="SSF109604">
    <property type="entry name" value="HD-domain/PDEase-like"/>
    <property type="match status" value="1"/>
</dbReference>
<evidence type="ECO:0000313" key="1">
    <source>
        <dbReference type="EMBL" id="AEG93350.1"/>
    </source>
</evidence>
<dbReference type="EMBL" id="CP000245">
    <property type="protein sequence ID" value="AEG93350.1"/>
    <property type="molecule type" value="Genomic_DNA"/>
</dbReference>
<dbReference type="HOGENOM" id="CLU_091985_0_0_4"/>
<reference evidence="2" key="1">
    <citation type="submission" date="2006-01" db="EMBL/GenBank/DDBJ databases">
        <title>Genome of the cyst-dividing bacterium Ramlibacter tataouinensis.</title>
        <authorList>
            <person name="Barakat M."/>
            <person name="Ortet P."/>
            <person name="De Luca G."/>
            <person name="Jourlin-Castelli C."/>
            <person name="Ansaldi M."/>
            <person name="Py B."/>
            <person name="Fichant G."/>
            <person name="Coutinho P."/>
            <person name="Voulhoux R."/>
            <person name="Bastien O."/>
            <person name="Roy S."/>
            <person name="Marechal E."/>
            <person name="Henrissat B."/>
            <person name="Quentin Y."/>
            <person name="Noirot P."/>
            <person name="Filloux A."/>
            <person name="Mejean V."/>
            <person name="DuBow M."/>
            <person name="Barras F."/>
            <person name="Heulin T."/>
        </authorList>
    </citation>
    <scope>NUCLEOTIDE SEQUENCE [LARGE SCALE GENOMIC DNA]</scope>
    <source>
        <strain evidence="2">ATCC BAA-407 / DSM 14655 / LMG 21543 / TTB310</strain>
    </source>
</reference>
<sequence>MALNIEQIVYLYRTAGAARYGREAINQEQHALQCALLAQQAGAGDALVAAALLHDLGHLLADHLPGSAAGKDDLHEWRALPFLRGYFPDAVLEPIRLHVAAKRYLCAVEPGYGDALSPASRRSLQLQGGAFTGPEAAHFIGQPFARDAVQLRRWDDQAKSPTRETPGWHHWQPVLERARARLGFSATAS</sequence>
<dbReference type="RefSeq" id="WP_013901582.1">
    <property type="nucleotide sequence ID" value="NC_015677.1"/>
</dbReference>
<name>F5XZY9_RAMTT</name>
<dbReference type="AlphaFoldDB" id="F5XZY9"/>
<dbReference type="eggNOG" id="COG4341">
    <property type="taxonomic scope" value="Bacteria"/>
</dbReference>
<keyword evidence="2" id="KW-1185">Reference proteome</keyword>
<proteinExistence type="predicted"/>
<reference evidence="1 2" key="2">
    <citation type="journal article" date="2011" name="PLoS ONE">
        <title>The Cyst-Dividing Bacterium Ramlibacter tataouinensis TTB310 Genome Reveals a Well-Stocked Toolbox for Adaptation to a Desert Environment.</title>
        <authorList>
            <person name="De Luca G."/>
            <person name="Barakat M."/>
            <person name="Ortet P."/>
            <person name="Fochesato S."/>
            <person name="Jourlin-Castelli C."/>
            <person name="Ansaldi M."/>
            <person name="Py B."/>
            <person name="Fichant G."/>
            <person name="Coutinho P.M."/>
            <person name="Voulhoux R."/>
            <person name="Bastien O."/>
            <person name="Marechal E."/>
            <person name="Henrissat B."/>
            <person name="Quentin Y."/>
            <person name="Noirot P."/>
            <person name="Filloux A."/>
            <person name="Mejean V."/>
            <person name="Dubow M.S."/>
            <person name="Barras F."/>
            <person name="Barbe V."/>
            <person name="Weissenbach J."/>
            <person name="Mihalcescu I."/>
            <person name="Vermeglio A."/>
            <person name="Achouak W."/>
            <person name="Heulin T."/>
        </authorList>
    </citation>
    <scope>NUCLEOTIDE SEQUENCE [LARGE SCALE GENOMIC DNA]</scope>
    <source>
        <strain evidence="2">ATCC BAA-407 / DSM 14655 / LMG 21543 / TTB310</strain>
    </source>
</reference>
<evidence type="ECO:0000313" key="2">
    <source>
        <dbReference type="Proteomes" id="UP000008385"/>
    </source>
</evidence>
<dbReference type="InterPro" id="IPR017670">
    <property type="entry name" value="Phosphonate_degrad-assoc"/>
</dbReference>
<accession>F5XZY9</accession>
<dbReference type="STRING" id="365046.Rta_22520"/>
<gene>
    <name evidence="1" type="ordered locus">Rta_22520</name>
</gene>
<protein>
    <recommendedName>
        <fullName evidence="3">HD domain-containing protein</fullName>
    </recommendedName>
</protein>
<dbReference type="OrthoDB" id="823268at2"/>
<dbReference type="Gene3D" id="1.10.3210.10">
    <property type="entry name" value="Hypothetical protein af1432"/>
    <property type="match status" value="1"/>
</dbReference>
<dbReference type="KEGG" id="rta:Rta_22520"/>
<evidence type="ECO:0008006" key="3">
    <source>
        <dbReference type="Google" id="ProtNLM"/>
    </source>
</evidence>
<dbReference type="PANTHER" id="PTHR40202:SF1">
    <property type="entry name" value="HD DOMAIN-CONTAINING PROTEIN"/>
    <property type="match status" value="1"/>
</dbReference>